<keyword evidence="2" id="KW-1185">Reference proteome</keyword>
<gene>
    <name evidence="1" type="ORF">M9H77_34365</name>
</gene>
<comment type="caution">
    <text evidence="1">The sequence shown here is derived from an EMBL/GenBank/DDBJ whole genome shotgun (WGS) entry which is preliminary data.</text>
</comment>
<sequence length="766" mass="86741">MADGAIVNQGLKLEQRHGKSRVRVGRVWKDSDGTHHFVEWNVGILLLSDCLPAYDRGDNSSIVATDTMKNTVYVKAKECSNRIPVEVFAIELAKHFTTFYKMVTSAIINIAEKQWERVSIDGQPHKHGFKFGSERHTTEVVLTKSGTLRLTSAIEGLRLLKTTQSGFEGFVRDKYTILPETQERLLGTEVTASWRYAFGSLSSVPVHPYYFFDRYMEVKKVLVDTFFGPPEKGVYSPSVQATLYDMAKAVLGRFLDITSIQLKMPNIHFLPVNLSSKDNPVIVKFEDDVYLPTDEPHGAIEASLSRSIQSKITVIDEQNQESSELCPNHQINKGCSGRLIPIPRDFCSFLPEKKNRRCCPPPTLLSSLPGGGYSSEAWSYILALNDYISKNNPRFRLSIEQHGDLENIEFWEGLPLELRDLAIQLYQTRCRLNETIVVCHSEPGAWYPPLFQTLPCPPTGYGHFKAVIGRTMFETDRVNTEHVKRCNKMDFVWVPTEFHVKTFIESGVEPSKVVKVIQPIDLVFFDPDKCKPLDLSLRGTLILGSKSQNLSLGKQFVFLSIFKWEYRKGWDILLQSYLKEFSGIDGVALYLLTNPYHSDSDFGNKILEFVENSDLEKPDDGWAPVYVIDDHIAQVDLPRLYKAADAFVLPSRGEGWGRPLVEAMAMSLPAIATNWSGPTEFLTTENSYPLPLDDMREVKEGPFIGHLWAEPSSDKLRVLMRNIVNNPEEAKAKGKQARKDMLARFAPDIVAQIVVDQIKKIIDKMF</sequence>
<name>A0ACB9ZLQ0_CATRO</name>
<protein>
    <submittedName>
        <fullName evidence="1">Uncharacterized protein</fullName>
    </submittedName>
</protein>
<dbReference type="EMBL" id="CM044708">
    <property type="protein sequence ID" value="KAI5648360.1"/>
    <property type="molecule type" value="Genomic_DNA"/>
</dbReference>
<evidence type="ECO:0000313" key="1">
    <source>
        <dbReference type="EMBL" id="KAI5648360.1"/>
    </source>
</evidence>
<evidence type="ECO:0000313" key="2">
    <source>
        <dbReference type="Proteomes" id="UP001060085"/>
    </source>
</evidence>
<accession>A0ACB9ZLQ0</accession>
<organism evidence="1 2">
    <name type="scientific">Catharanthus roseus</name>
    <name type="common">Madagascar periwinkle</name>
    <name type="synonym">Vinca rosea</name>
    <dbReference type="NCBI Taxonomy" id="4058"/>
    <lineage>
        <taxon>Eukaryota</taxon>
        <taxon>Viridiplantae</taxon>
        <taxon>Streptophyta</taxon>
        <taxon>Embryophyta</taxon>
        <taxon>Tracheophyta</taxon>
        <taxon>Spermatophyta</taxon>
        <taxon>Magnoliopsida</taxon>
        <taxon>eudicotyledons</taxon>
        <taxon>Gunneridae</taxon>
        <taxon>Pentapetalae</taxon>
        <taxon>asterids</taxon>
        <taxon>lamiids</taxon>
        <taxon>Gentianales</taxon>
        <taxon>Apocynaceae</taxon>
        <taxon>Rauvolfioideae</taxon>
        <taxon>Vinceae</taxon>
        <taxon>Catharanthinae</taxon>
        <taxon>Catharanthus</taxon>
    </lineage>
</organism>
<proteinExistence type="predicted"/>
<reference evidence="2" key="1">
    <citation type="journal article" date="2023" name="Nat. Plants">
        <title>Single-cell RNA sequencing provides a high-resolution roadmap for understanding the multicellular compartmentation of specialized metabolism.</title>
        <authorList>
            <person name="Sun S."/>
            <person name="Shen X."/>
            <person name="Li Y."/>
            <person name="Li Y."/>
            <person name="Wang S."/>
            <person name="Li R."/>
            <person name="Zhang H."/>
            <person name="Shen G."/>
            <person name="Guo B."/>
            <person name="Wei J."/>
            <person name="Xu J."/>
            <person name="St-Pierre B."/>
            <person name="Chen S."/>
            <person name="Sun C."/>
        </authorList>
    </citation>
    <scope>NUCLEOTIDE SEQUENCE [LARGE SCALE GENOMIC DNA]</scope>
</reference>
<dbReference type="Proteomes" id="UP001060085">
    <property type="component" value="Linkage Group LG08"/>
</dbReference>